<proteinExistence type="inferred from homology"/>
<accession>A0A7X9FQQ1</accession>
<feature type="binding site" evidence="9">
    <location>
        <position position="53"/>
    </location>
    <ligand>
        <name>NADPH</name>
        <dbReference type="ChEBI" id="CHEBI:57783"/>
    </ligand>
</feature>
<keyword evidence="13" id="KW-0413">Isomerase</keyword>
<evidence type="ECO:0000256" key="9">
    <source>
        <dbReference type="HAMAP-Rule" id="MF_00183"/>
    </source>
</evidence>
<dbReference type="NCBIfam" id="TIGR00243">
    <property type="entry name" value="Dxr"/>
    <property type="match status" value="1"/>
</dbReference>
<keyword evidence="7 9" id="KW-0414">Isoprene biosynthesis</keyword>
<dbReference type="PIRSF" id="PIRSF006205">
    <property type="entry name" value="Dxp_reductismrs"/>
    <property type="match status" value="1"/>
</dbReference>
<feature type="binding site" evidence="9">
    <location>
        <position position="134"/>
    </location>
    <ligand>
        <name>NADPH</name>
        <dbReference type="ChEBI" id="CHEBI:57783"/>
    </ligand>
</feature>
<dbReference type="InterPro" id="IPR013644">
    <property type="entry name" value="DXP_reductoisomerase_C"/>
</dbReference>
<feature type="binding site" evidence="9">
    <location>
        <position position="230"/>
    </location>
    <ligand>
        <name>1-deoxy-D-xylulose 5-phosphate</name>
        <dbReference type="ChEBI" id="CHEBI:57792"/>
    </ligand>
</feature>
<dbReference type="InterPro" id="IPR036291">
    <property type="entry name" value="NAD(P)-bd_dom_sf"/>
</dbReference>
<feature type="binding site" evidence="9">
    <location>
        <position position="135"/>
    </location>
    <ligand>
        <name>1-deoxy-D-xylulose 5-phosphate</name>
        <dbReference type="ChEBI" id="CHEBI:57792"/>
    </ligand>
</feature>
<dbReference type="Pfam" id="PF13288">
    <property type="entry name" value="DXPR_C"/>
    <property type="match status" value="1"/>
</dbReference>
<feature type="binding site" evidence="9">
    <location>
        <position position="214"/>
    </location>
    <ligand>
        <name>NADPH</name>
        <dbReference type="ChEBI" id="CHEBI:57783"/>
    </ligand>
</feature>
<feature type="binding site" evidence="9">
    <location>
        <position position="159"/>
    </location>
    <ligand>
        <name>Mn(2+)</name>
        <dbReference type="ChEBI" id="CHEBI:29035"/>
    </ligand>
</feature>
<dbReference type="SUPFAM" id="SSF55347">
    <property type="entry name" value="Glyceraldehyde-3-phosphate dehydrogenase-like, C-terminal domain"/>
    <property type="match status" value="1"/>
</dbReference>
<feature type="domain" description="DXP reductoisomerase C-terminal" evidence="12">
    <location>
        <begin position="268"/>
        <end position="381"/>
    </location>
</feature>
<feature type="binding site" evidence="9">
    <location>
        <position position="28"/>
    </location>
    <ligand>
        <name>NADPH</name>
        <dbReference type="ChEBI" id="CHEBI:57783"/>
    </ligand>
</feature>
<keyword evidence="3 9" id="KW-0479">Metal-binding</keyword>
<dbReference type="Pfam" id="PF08436">
    <property type="entry name" value="DXP_redisom_C"/>
    <property type="match status" value="1"/>
</dbReference>
<comment type="function">
    <text evidence="9">Catalyzes the NADPH-dependent rearrangement and reduction of 1-deoxy-D-xylulose-5-phosphate (DXP) to 2-C-methyl-D-erythritol 4-phosphate (MEP).</text>
</comment>
<comment type="similarity">
    <text evidence="2 9">Belongs to the DXR family.</text>
</comment>
<gene>
    <name evidence="9" type="primary">dxr</name>
    <name evidence="13" type="ORF">GYA55_05295</name>
</gene>
<organism evidence="13 14">
    <name type="scientific">SAR324 cluster bacterium</name>
    <dbReference type="NCBI Taxonomy" id="2024889"/>
    <lineage>
        <taxon>Bacteria</taxon>
        <taxon>Deltaproteobacteria</taxon>
        <taxon>SAR324 cluster</taxon>
    </lineage>
</organism>
<evidence type="ECO:0000256" key="2">
    <source>
        <dbReference type="ARBA" id="ARBA00006825"/>
    </source>
</evidence>
<feature type="binding site" evidence="9">
    <location>
        <position position="208"/>
    </location>
    <ligand>
        <name>1-deoxy-D-xylulose 5-phosphate</name>
        <dbReference type="ChEBI" id="CHEBI:57792"/>
    </ligand>
</feature>
<dbReference type="InterPro" id="IPR003821">
    <property type="entry name" value="DXP_reductoisomerase"/>
</dbReference>
<evidence type="ECO:0000256" key="7">
    <source>
        <dbReference type="ARBA" id="ARBA00023229"/>
    </source>
</evidence>
<dbReference type="Pfam" id="PF02670">
    <property type="entry name" value="DXP_reductoisom"/>
    <property type="match status" value="1"/>
</dbReference>
<feature type="domain" description="1-deoxy-D-xylulose 5-phosphate reductoisomerase C-terminal" evidence="11">
    <location>
        <begin position="155"/>
        <end position="238"/>
    </location>
</feature>
<comment type="cofactor">
    <cofactor evidence="9">
        <name>Mg(2+)</name>
        <dbReference type="ChEBI" id="CHEBI:18420"/>
    </cofactor>
    <cofactor evidence="9">
        <name>Mn(2+)</name>
        <dbReference type="ChEBI" id="CHEBI:29035"/>
    </cofactor>
</comment>
<evidence type="ECO:0000256" key="1">
    <source>
        <dbReference type="ARBA" id="ARBA00005094"/>
    </source>
</evidence>
<dbReference type="InterPro" id="IPR036169">
    <property type="entry name" value="DXPR_C_sf"/>
</dbReference>
<comment type="pathway">
    <text evidence="1 9">Isoprenoid biosynthesis; isopentenyl diphosphate biosynthesis via DXP pathway; isopentenyl diphosphate from 1-deoxy-D-xylulose 5-phosphate: step 1/6.</text>
</comment>
<comment type="caution">
    <text evidence="9">Lacks conserved residue(s) required for the propagation of feature annotation.</text>
</comment>
<feature type="binding site" evidence="9">
    <location>
        <position position="161"/>
    </location>
    <ligand>
        <name>Mn(2+)</name>
        <dbReference type="ChEBI" id="CHEBI:29035"/>
    </ligand>
</feature>
<evidence type="ECO:0000256" key="8">
    <source>
        <dbReference type="ARBA" id="ARBA00048543"/>
    </source>
</evidence>
<comment type="catalytic activity">
    <reaction evidence="8">
        <text>2-C-methyl-D-erythritol 4-phosphate + NADP(+) = 1-deoxy-D-xylulose 5-phosphate + NADPH + H(+)</text>
        <dbReference type="Rhea" id="RHEA:13717"/>
        <dbReference type="ChEBI" id="CHEBI:15378"/>
        <dbReference type="ChEBI" id="CHEBI:57783"/>
        <dbReference type="ChEBI" id="CHEBI:57792"/>
        <dbReference type="ChEBI" id="CHEBI:58262"/>
        <dbReference type="ChEBI" id="CHEBI:58349"/>
        <dbReference type="EC" id="1.1.1.267"/>
    </reaction>
    <physiologicalReaction direction="right-to-left" evidence="8">
        <dbReference type="Rhea" id="RHEA:13719"/>
    </physiologicalReaction>
</comment>
<dbReference type="HAMAP" id="MF_00183">
    <property type="entry name" value="DXP_reductoisom"/>
    <property type="match status" value="1"/>
</dbReference>
<dbReference type="EMBL" id="JAAZON010000227">
    <property type="protein sequence ID" value="NMC62567.1"/>
    <property type="molecule type" value="Genomic_DNA"/>
</dbReference>
<dbReference type="SUPFAM" id="SSF69055">
    <property type="entry name" value="1-deoxy-D-xylulose-5-phosphate reductoisomerase, C-terminal domain"/>
    <property type="match status" value="1"/>
</dbReference>
<dbReference type="SUPFAM" id="SSF51735">
    <property type="entry name" value="NAD(P)-binding Rossmann-fold domains"/>
    <property type="match status" value="1"/>
</dbReference>
<feature type="binding site" evidence="9">
    <location>
        <position position="185"/>
    </location>
    <ligand>
        <name>1-deoxy-D-xylulose 5-phosphate</name>
        <dbReference type="ChEBI" id="CHEBI:57792"/>
    </ligand>
</feature>
<keyword evidence="6 9" id="KW-0464">Manganese</keyword>
<feature type="binding site" evidence="9">
    <location>
        <position position="160"/>
    </location>
    <ligand>
        <name>1-deoxy-D-xylulose 5-phosphate</name>
        <dbReference type="ChEBI" id="CHEBI:57792"/>
    </ligand>
</feature>
<keyword evidence="9" id="KW-0460">Magnesium</keyword>
<keyword evidence="5 9" id="KW-0560">Oxidoreductase</keyword>
<feature type="binding site" evidence="9">
    <location>
        <position position="230"/>
    </location>
    <ligand>
        <name>Mn(2+)</name>
        <dbReference type="ChEBI" id="CHEBI:29035"/>
    </ligand>
</feature>
<evidence type="ECO:0000313" key="13">
    <source>
        <dbReference type="EMBL" id="NMC62567.1"/>
    </source>
</evidence>
<evidence type="ECO:0000256" key="4">
    <source>
        <dbReference type="ARBA" id="ARBA00022857"/>
    </source>
</evidence>
<reference evidence="13 14" key="1">
    <citation type="journal article" date="2020" name="Biotechnol. Biofuels">
        <title>New insights from the biogas microbiome by comprehensive genome-resolved metagenomics of nearly 1600 species originating from multiple anaerobic digesters.</title>
        <authorList>
            <person name="Campanaro S."/>
            <person name="Treu L."/>
            <person name="Rodriguez-R L.M."/>
            <person name="Kovalovszki A."/>
            <person name="Ziels R.M."/>
            <person name="Maus I."/>
            <person name="Zhu X."/>
            <person name="Kougias P.G."/>
            <person name="Basile A."/>
            <person name="Luo G."/>
            <person name="Schluter A."/>
            <person name="Konstantinidis K.T."/>
            <person name="Angelidaki I."/>
        </authorList>
    </citation>
    <scope>NUCLEOTIDE SEQUENCE [LARGE SCALE GENOMIC DNA]</scope>
    <source>
        <strain evidence="13">AS27yjCOA_65</strain>
    </source>
</reference>
<dbReference type="GO" id="GO:0030604">
    <property type="term" value="F:1-deoxy-D-xylulose-5-phosphate reductoisomerase activity"/>
    <property type="evidence" value="ECO:0007669"/>
    <property type="project" value="UniProtKB-UniRule"/>
</dbReference>
<evidence type="ECO:0000313" key="14">
    <source>
        <dbReference type="Proteomes" id="UP000524246"/>
    </source>
</evidence>
<feature type="binding site" evidence="9">
    <location>
        <position position="26"/>
    </location>
    <ligand>
        <name>NADPH</name>
        <dbReference type="ChEBI" id="CHEBI:57783"/>
    </ligand>
</feature>
<feature type="binding site" evidence="9">
    <location>
        <position position="221"/>
    </location>
    <ligand>
        <name>1-deoxy-D-xylulose 5-phosphate</name>
        <dbReference type="ChEBI" id="CHEBI:57792"/>
    </ligand>
</feature>
<dbReference type="GO" id="GO:0016853">
    <property type="term" value="F:isomerase activity"/>
    <property type="evidence" value="ECO:0007669"/>
    <property type="project" value="UniProtKB-KW"/>
</dbReference>
<dbReference type="Proteomes" id="UP000524246">
    <property type="component" value="Unassembled WGS sequence"/>
</dbReference>
<evidence type="ECO:0000259" key="10">
    <source>
        <dbReference type="Pfam" id="PF02670"/>
    </source>
</evidence>
<dbReference type="InterPro" id="IPR013512">
    <property type="entry name" value="DXP_reductoisomerase_N"/>
</dbReference>
<dbReference type="AlphaFoldDB" id="A0A7X9FQQ1"/>
<feature type="domain" description="1-deoxy-D-xylulose 5-phosphate reductoisomerase N-terminal" evidence="10">
    <location>
        <begin position="19"/>
        <end position="142"/>
    </location>
</feature>
<dbReference type="PANTHER" id="PTHR30525">
    <property type="entry name" value="1-DEOXY-D-XYLULOSE 5-PHOSPHATE REDUCTOISOMERASE"/>
    <property type="match status" value="1"/>
</dbReference>
<evidence type="ECO:0000256" key="5">
    <source>
        <dbReference type="ARBA" id="ARBA00023002"/>
    </source>
</evidence>
<dbReference type="GO" id="GO:0051484">
    <property type="term" value="P:isopentenyl diphosphate biosynthetic process, methylerythritol 4-phosphate pathway involved in terpenoid biosynthetic process"/>
    <property type="evidence" value="ECO:0007669"/>
    <property type="project" value="UniProtKB-ARBA"/>
</dbReference>
<evidence type="ECO:0000256" key="6">
    <source>
        <dbReference type="ARBA" id="ARBA00023211"/>
    </source>
</evidence>
<evidence type="ECO:0000259" key="12">
    <source>
        <dbReference type="Pfam" id="PF13288"/>
    </source>
</evidence>
<evidence type="ECO:0000259" key="11">
    <source>
        <dbReference type="Pfam" id="PF08436"/>
    </source>
</evidence>
<feature type="binding site" evidence="9">
    <location>
        <position position="226"/>
    </location>
    <ligand>
        <name>1-deoxy-D-xylulose 5-phosphate</name>
        <dbReference type="ChEBI" id="CHEBI:57792"/>
    </ligand>
</feature>
<dbReference type="UniPathway" id="UPA00056">
    <property type="reaction ID" value="UER00092"/>
</dbReference>
<name>A0A7X9FQQ1_9DELT</name>
<dbReference type="EC" id="1.1.1.267" evidence="9"/>
<comment type="caution">
    <text evidence="13">The sequence shown here is derived from an EMBL/GenBank/DDBJ whole genome shotgun (WGS) entry which is preliminary data.</text>
</comment>
<feature type="binding site" evidence="9">
    <location>
        <position position="27"/>
    </location>
    <ligand>
        <name>NADPH</name>
        <dbReference type="ChEBI" id="CHEBI:57783"/>
    </ligand>
</feature>
<sequence length="397" mass="43128">MLCRNLLSQEKTKDGRIRVVILGSTGSIGESALELCRRFPQIFEVLAISAHKNVDKLSAQCREFHPRFAVLTDASKRKSADIPSGTTFLCGSGALCEIAALDDTDVVLAAIVGIACLEAVLAALHAKKRVALANKESVVCGGALLDSALDKGGIIVPVDSEHSSLFNCLRGLRNDDVSRLVLTASGGPFLNTPIEKLSSISPAEAVRHPRWNMGAKISVDSATMMNKALEIIEAYWLYGIPSIEVIVHPESIVHSLVGLKDGSMIAHMSQPDMKLPIAFGLLYPRTRLSEVIKPLSLAELAKLSFFELDNKRFPAVNLAYDCLKSGGSSSAVLSIANEIAVEAFLAERIRFTDIISVNKEFLESFRYSACGSLNDLRLLVKEMKNKAQDFLEPFLKN</sequence>
<dbReference type="PANTHER" id="PTHR30525:SF0">
    <property type="entry name" value="1-DEOXY-D-XYLULOSE 5-PHOSPHATE REDUCTOISOMERASE, CHLOROPLASTIC"/>
    <property type="match status" value="1"/>
</dbReference>
<keyword evidence="4 9" id="KW-0521">NADP</keyword>
<feature type="binding site" evidence="9">
    <location>
        <position position="161"/>
    </location>
    <ligand>
        <name>1-deoxy-D-xylulose 5-phosphate</name>
        <dbReference type="ChEBI" id="CHEBI:57792"/>
    </ligand>
</feature>
<feature type="binding site" evidence="9">
    <location>
        <position position="227"/>
    </location>
    <ligand>
        <name>1-deoxy-D-xylulose 5-phosphate</name>
        <dbReference type="ChEBI" id="CHEBI:57792"/>
    </ligand>
</feature>
<dbReference type="Gene3D" id="1.10.1740.10">
    <property type="match status" value="1"/>
</dbReference>
<dbReference type="Gene3D" id="3.40.50.720">
    <property type="entry name" value="NAD(P)-binding Rossmann-like Domain"/>
    <property type="match status" value="1"/>
</dbReference>
<dbReference type="GO" id="GO:0030145">
    <property type="term" value="F:manganese ion binding"/>
    <property type="evidence" value="ECO:0007669"/>
    <property type="project" value="TreeGrafter"/>
</dbReference>
<protein>
    <recommendedName>
        <fullName evidence="9">1-deoxy-D-xylulose 5-phosphate reductoisomerase</fullName>
        <shortName evidence="9">DXP reductoisomerase</shortName>
        <ecNumber evidence="9">1.1.1.267</ecNumber>
    </recommendedName>
    <alternativeName>
        <fullName evidence="9">1-deoxyxylulose-5-phosphate reductoisomerase</fullName>
    </alternativeName>
    <alternativeName>
        <fullName evidence="9">2-C-methyl-D-erythritol 4-phosphate synthase</fullName>
    </alternativeName>
</protein>
<feature type="binding site" evidence="9">
    <location>
        <position position="136"/>
    </location>
    <ligand>
        <name>NADPH</name>
        <dbReference type="ChEBI" id="CHEBI:57783"/>
    </ligand>
</feature>
<evidence type="ECO:0000256" key="3">
    <source>
        <dbReference type="ARBA" id="ARBA00022723"/>
    </source>
</evidence>
<dbReference type="GO" id="GO:0070402">
    <property type="term" value="F:NADPH binding"/>
    <property type="evidence" value="ECO:0007669"/>
    <property type="project" value="InterPro"/>
</dbReference>
<feature type="binding site" evidence="9">
    <location>
        <position position="25"/>
    </location>
    <ligand>
        <name>NADPH</name>
        <dbReference type="ChEBI" id="CHEBI:57783"/>
    </ligand>
</feature>
<feature type="binding site" evidence="9">
    <location>
        <position position="52"/>
    </location>
    <ligand>
        <name>NADPH</name>
        <dbReference type="ChEBI" id="CHEBI:57783"/>
    </ligand>
</feature>
<dbReference type="InterPro" id="IPR026877">
    <property type="entry name" value="DXPR_C"/>
</dbReference>
<dbReference type="FunFam" id="3.40.50.720:FF:000045">
    <property type="entry name" value="1-deoxy-D-xylulose 5-phosphate reductoisomerase"/>
    <property type="match status" value="1"/>
</dbReference>